<accession>A0A7S0NCF7</accession>
<evidence type="ECO:0000313" key="1">
    <source>
        <dbReference type="EMBL" id="CAD8663384.1"/>
    </source>
</evidence>
<name>A0A7S0NCF7_9CHLO</name>
<reference evidence="1" key="1">
    <citation type="submission" date="2021-01" db="EMBL/GenBank/DDBJ databases">
        <authorList>
            <person name="Corre E."/>
            <person name="Pelletier E."/>
            <person name="Niang G."/>
            <person name="Scheremetjew M."/>
            <person name="Finn R."/>
            <person name="Kale V."/>
            <person name="Holt S."/>
            <person name="Cochrane G."/>
            <person name="Meng A."/>
            <person name="Brown T."/>
            <person name="Cohen L."/>
        </authorList>
    </citation>
    <scope>NUCLEOTIDE SEQUENCE</scope>
    <source>
        <strain evidence="1">CCMP722</strain>
    </source>
</reference>
<gene>
    <name evidence="1" type="ORF">POBO1169_LOCUS7488</name>
</gene>
<dbReference type="AlphaFoldDB" id="A0A7S0NCF7"/>
<protein>
    <submittedName>
        <fullName evidence="1">Uncharacterized protein</fullName>
    </submittedName>
</protein>
<dbReference type="EMBL" id="HBFA01014424">
    <property type="protein sequence ID" value="CAD8663384.1"/>
    <property type="molecule type" value="Transcribed_RNA"/>
</dbReference>
<organism evidence="1">
    <name type="scientific">Pyramimonas obovata</name>
    <dbReference type="NCBI Taxonomy" id="1411642"/>
    <lineage>
        <taxon>Eukaryota</taxon>
        <taxon>Viridiplantae</taxon>
        <taxon>Chlorophyta</taxon>
        <taxon>Pyramimonadophyceae</taxon>
        <taxon>Pyramimonadales</taxon>
        <taxon>Pyramimonadaceae</taxon>
        <taxon>Pyramimonas</taxon>
        <taxon>Pyramimonas incertae sedis</taxon>
    </lineage>
</organism>
<proteinExistence type="predicted"/>
<sequence>MTEIREGSRVKLVGLKAREDLNGKYGTARKLDADSGRWVVQVQKECIKVKPANLELVTDLDTAKIMEEDTGVFLKAKDMEGNEYYVEPGKLKESFNRVCQKYGLTTEENAGKLADILTNTEQGQVTPEELGEMFGMTPKDAFTFLQWINVGVSFKERVLDPSAQSFDMSQLGQHLPDTKLSPA</sequence>